<organismHost>
    <name type="scientific">Acanthamoeba</name>
    <dbReference type="NCBI Taxonomy" id="5754"/>
</organismHost>
<dbReference type="Proteomes" id="UP000029780">
    <property type="component" value="Segment"/>
</dbReference>
<dbReference type="EMBL" id="GU071086">
    <property type="protein sequence ID" value="ADB04090.1"/>
    <property type="molecule type" value="Genomic_DNA"/>
</dbReference>
<sequence>MSLVKYLEKYIFCLEKYMKKQGFWEIPEKLRERQTYIFGNGDLFNIVKVIIFVL</sequence>
<evidence type="ECO:0000313" key="1">
    <source>
        <dbReference type="EMBL" id="ADB04090.1"/>
    </source>
</evidence>
<name>D2XAW3_GBMV</name>
<gene>
    <name evidence="1" type="ORF">MAR_ORF320</name>
</gene>
<proteinExistence type="predicted"/>
<dbReference type="GeneID" id="8746557"/>
<keyword evidence="2" id="KW-1185">Reference proteome</keyword>
<protein>
    <submittedName>
        <fullName evidence="1">Uncharacterized protein</fullName>
    </submittedName>
</protein>
<reference evidence="1 2" key="1">
    <citation type="journal article" date="2009" name="Proc. Natl. Acad. Sci. U.S.A.">
        <title>Giant Marseillevirus highlights the role of amoebae as a melting pot in emergence of chimeric microorganisms.</title>
        <authorList>
            <person name="Boyer M."/>
            <person name="Yutin N."/>
            <person name="Pagnier I."/>
            <person name="Barrassi L."/>
            <person name="Fournous G."/>
            <person name="Espinosa L."/>
            <person name="Robert C."/>
            <person name="Azza S."/>
            <person name="Sun S."/>
            <person name="Rossmann M.G."/>
            <person name="Suzan-Monti M."/>
            <person name="La Scola B."/>
            <person name="Koonin E.V."/>
            <person name="Raoult D."/>
        </authorList>
    </citation>
    <scope>NUCLEOTIDE SEQUENCE [LARGE SCALE GENOMIC DNA]</scope>
    <source>
        <strain evidence="1 2">T19</strain>
    </source>
</reference>
<accession>D2XAW3</accession>
<evidence type="ECO:0000313" key="2">
    <source>
        <dbReference type="Proteomes" id="UP000029780"/>
    </source>
</evidence>
<organism evidence="1 2">
    <name type="scientific">Marseillevirus marseillevirus</name>
    <name type="common">GBM</name>
    <dbReference type="NCBI Taxonomy" id="694581"/>
    <lineage>
        <taxon>Viruses</taxon>
        <taxon>Varidnaviria</taxon>
        <taxon>Bamfordvirae</taxon>
        <taxon>Nucleocytoviricota</taxon>
        <taxon>Megaviricetes</taxon>
        <taxon>Pimascovirales</taxon>
        <taxon>Pimascovirales incertae sedis</taxon>
        <taxon>Marseilleviridae</taxon>
        <taxon>Marseillevirus</taxon>
        <taxon>Marseillevirus massiliense</taxon>
    </lineage>
</organism>
<dbReference type="KEGG" id="vg:8746557"/>
<dbReference type="RefSeq" id="YP_003407052.1">
    <property type="nucleotide sequence ID" value="NC_013756.1"/>
</dbReference>